<evidence type="ECO:0000313" key="2">
    <source>
        <dbReference type="Proteomes" id="UP000222542"/>
    </source>
</evidence>
<sequence>MIRHNLDVMYIEKNFFDNVFNTVLNIDKKTKDNPQARLDMINYGDRPQLAKDAFGKYPKAVYTIDKEASTILFNWVKGLKFPDGYVSNLGRCPDTSTNWNNVFTLIQMATF</sequence>
<comment type="caution">
    <text evidence="1">The sequence shown here is derived from an EMBL/GenBank/DDBJ whole genome shotgun (WGS) entry which is preliminary data.</text>
</comment>
<name>A0A2G3A236_CAPAN</name>
<reference evidence="1 2" key="1">
    <citation type="journal article" date="2014" name="Nat. Genet.">
        <title>Genome sequence of the hot pepper provides insights into the evolution of pungency in Capsicum species.</title>
        <authorList>
            <person name="Kim S."/>
            <person name="Park M."/>
            <person name="Yeom S.I."/>
            <person name="Kim Y.M."/>
            <person name="Lee J.M."/>
            <person name="Lee H.A."/>
            <person name="Seo E."/>
            <person name="Choi J."/>
            <person name="Cheong K."/>
            <person name="Kim K.T."/>
            <person name="Jung K."/>
            <person name="Lee G.W."/>
            <person name="Oh S.K."/>
            <person name="Bae C."/>
            <person name="Kim S.B."/>
            <person name="Lee H.Y."/>
            <person name="Kim S.Y."/>
            <person name="Kim M.S."/>
            <person name="Kang B.C."/>
            <person name="Jo Y.D."/>
            <person name="Yang H.B."/>
            <person name="Jeong H.J."/>
            <person name="Kang W.H."/>
            <person name="Kwon J.K."/>
            <person name="Shin C."/>
            <person name="Lim J.Y."/>
            <person name="Park J.H."/>
            <person name="Huh J.H."/>
            <person name="Kim J.S."/>
            <person name="Kim B.D."/>
            <person name="Cohen O."/>
            <person name="Paran I."/>
            <person name="Suh M.C."/>
            <person name="Lee S.B."/>
            <person name="Kim Y.K."/>
            <person name="Shin Y."/>
            <person name="Noh S.J."/>
            <person name="Park J."/>
            <person name="Seo Y.S."/>
            <person name="Kwon S.Y."/>
            <person name="Kim H.A."/>
            <person name="Park J.M."/>
            <person name="Kim H.J."/>
            <person name="Choi S.B."/>
            <person name="Bosland P.W."/>
            <person name="Reeves G."/>
            <person name="Jo S.H."/>
            <person name="Lee B.W."/>
            <person name="Cho H.T."/>
            <person name="Choi H.S."/>
            <person name="Lee M.S."/>
            <person name="Yu Y."/>
            <person name="Do Choi Y."/>
            <person name="Park B.S."/>
            <person name="van Deynze A."/>
            <person name="Ashrafi H."/>
            <person name="Hill T."/>
            <person name="Kim W.T."/>
            <person name="Pai H.S."/>
            <person name="Ahn H.K."/>
            <person name="Yeam I."/>
            <person name="Giovannoni J.J."/>
            <person name="Rose J.K."/>
            <person name="Sorensen I."/>
            <person name="Lee S.J."/>
            <person name="Kim R.W."/>
            <person name="Choi I.Y."/>
            <person name="Choi B.S."/>
            <person name="Lim J.S."/>
            <person name="Lee Y.H."/>
            <person name="Choi D."/>
        </authorList>
    </citation>
    <scope>NUCLEOTIDE SEQUENCE [LARGE SCALE GENOMIC DNA]</scope>
    <source>
        <strain evidence="2">cv. CM334</strain>
    </source>
</reference>
<dbReference type="EMBL" id="AYRZ02000003">
    <property type="protein sequence ID" value="PHT88251.1"/>
    <property type="molecule type" value="Genomic_DNA"/>
</dbReference>
<reference evidence="1 2" key="2">
    <citation type="journal article" date="2017" name="Genome Biol.">
        <title>New reference genome sequences of hot pepper reveal the massive evolution of plant disease-resistance genes by retroduplication.</title>
        <authorList>
            <person name="Kim S."/>
            <person name="Park J."/>
            <person name="Yeom S.I."/>
            <person name="Kim Y.M."/>
            <person name="Seo E."/>
            <person name="Kim K.T."/>
            <person name="Kim M.S."/>
            <person name="Lee J.M."/>
            <person name="Cheong K."/>
            <person name="Shin H.S."/>
            <person name="Kim S.B."/>
            <person name="Han K."/>
            <person name="Lee J."/>
            <person name="Park M."/>
            <person name="Lee H.A."/>
            <person name="Lee H.Y."/>
            <person name="Lee Y."/>
            <person name="Oh S."/>
            <person name="Lee J.H."/>
            <person name="Choi E."/>
            <person name="Choi E."/>
            <person name="Lee S.E."/>
            <person name="Jeon J."/>
            <person name="Kim H."/>
            <person name="Choi G."/>
            <person name="Song H."/>
            <person name="Lee J."/>
            <person name="Lee S.C."/>
            <person name="Kwon J.K."/>
            <person name="Lee H.Y."/>
            <person name="Koo N."/>
            <person name="Hong Y."/>
            <person name="Kim R.W."/>
            <person name="Kang W.H."/>
            <person name="Huh J.H."/>
            <person name="Kang B.C."/>
            <person name="Yang T.J."/>
            <person name="Lee Y.H."/>
            <person name="Bennetzen J.L."/>
            <person name="Choi D."/>
        </authorList>
    </citation>
    <scope>NUCLEOTIDE SEQUENCE [LARGE SCALE GENOMIC DNA]</scope>
    <source>
        <strain evidence="2">cv. CM334</strain>
    </source>
</reference>
<accession>A0A2G3A236</accession>
<organism evidence="1 2">
    <name type="scientific">Capsicum annuum</name>
    <name type="common">Capsicum pepper</name>
    <dbReference type="NCBI Taxonomy" id="4072"/>
    <lineage>
        <taxon>Eukaryota</taxon>
        <taxon>Viridiplantae</taxon>
        <taxon>Streptophyta</taxon>
        <taxon>Embryophyta</taxon>
        <taxon>Tracheophyta</taxon>
        <taxon>Spermatophyta</taxon>
        <taxon>Magnoliopsida</taxon>
        <taxon>eudicotyledons</taxon>
        <taxon>Gunneridae</taxon>
        <taxon>Pentapetalae</taxon>
        <taxon>asterids</taxon>
        <taxon>lamiids</taxon>
        <taxon>Solanales</taxon>
        <taxon>Solanaceae</taxon>
        <taxon>Solanoideae</taxon>
        <taxon>Capsiceae</taxon>
        <taxon>Capsicum</taxon>
    </lineage>
</organism>
<gene>
    <name evidence="1" type="ORF">T459_10357</name>
</gene>
<dbReference type="Gramene" id="PHT88251">
    <property type="protein sequence ID" value="PHT88251"/>
    <property type="gene ID" value="T459_10357"/>
</dbReference>
<evidence type="ECO:0000313" key="1">
    <source>
        <dbReference type="EMBL" id="PHT88251.1"/>
    </source>
</evidence>
<proteinExistence type="predicted"/>
<dbReference type="AlphaFoldDB" id="A0A2G3A236"/>
<protein>
    <submittedName>
        <fullName evidence="1">Uncharacterized protein</fullName>
    </submittedName>
</protein>
<keyword evidence="2" id="KW-1185">Reference proteome</keyword>
<dbReference type="PANTHER" id="PTHR10775:SF185">
    <property type="entry name" value="OS08G0208400 PROTEIN"/>
    <property type="match status" value="1"/>
</dbReference>
<dbReference type="PANTHER" id="PTHR10775">
    <property type="entry name" value="OS08G0208400 PROTEIN"/>
    <property type="match status" value="1"/>
</dbReference>
<dbReference type="Proteomes" id="UP000222542">
    <property type="component" value="Unassembled WGS sequence"/>
</dbReference>